<dbReference type="OrthoDB" id="307788at2"/>
<comment type="similarity">
    <text evidence="2">Belongs to the RbfA family.</text>
</comment>
<dbReference type="Pfam" id="PF02033">
    <property type="entry name" value="RBFA"/>
    <property type="match status" value="1"/>
</dbReference>
<dbReference type="Gene3D" id="3.30.300.20">
    <property type="match status" value="1"/>
</dbReference>
<comment type="subcellular location">
    <subcellularLocation>
        <location evidence="2">Cytoplasm</location>
    </subcellularLocation>
</comment>
<reference evidence="4 5" key="1">
    <citation type="submission" date="2018-06" db="EMBL/GenBank/DDBJ databases">
        <title>Complete genome of Desulfovibrio marinus P48SEP.</title>
        <authorList>
            <person name="Crispim J.S."/>
            <person name="Vidigal P.M.P."/>
            <person name="Silva L.C.F."/>
            <person name="Araujo L.C."/>
            <person name="Laguardia C.N."/>
            <person name="Dias R.S."/>
            <person name="Sousa M.P."/>
            <person name="Paula S.O."/>
            <person name="Silva C."/>
        </authorList>
    </citation>
    <scope>NUCLEOTIDE SEQUENCE [LARGE SCALE GENOMIC DNA]</scope>
    <source>
        <strain evidence="4 5">P48SEP</strain>
    </source>
</reference>
<dbReference type="RefSeq" id="WP_144305163.1">
    <property type="nucleotide sequence ID" value="NZ_CP039543.1"/>
</dbReference>
<dbReference type="GO" id="GO:0043024">
    <property type="term" value="F:ribosomal small subunit binding"/>
    <property type="evidence" value="ECO:0007669"/>
    <property type="project" value="TreeGrafter"/>
</dbReference>
<dbReference type="Proteomes" id="UP000434052">
    <property type="component" value="Unassembled WGS sequence"/>
</dbReference>
<dbReference type="EMBL" id="QMIF01000005">
    <property type="protein sequence ID" value="TVM34166.1"/>
    <property type="molecule type" value="Genomic_DNA"/>
</dbReference>
<gene>
    <name evidence="2 4" type="primary">rbfA</name>
    <name evidence="4" type="ORF">DQK91_09735</name>
    <name evidence="3" type="ORF">E8L03_17505</name>
</gene>
<comment type="subunit">
    <text evidence="2">Monomer. Binds 30S ribosomal subunits, but not 50S ribosomal subunits or 70S ribosomes.</text>
</comment>
<dbReference type="InterPro" id="IPR000238">
    <property type="entry name" value="RbfA"/>
</dbReference>
<dbReference type="Proteomes" id="UP000503251">
    <property type="component" value="Chromosome"/>
</dbReference>
<dbReference type="HAMAP" id="MF_00003">
    <property type="entry name" value="RbfA"/>
    <property type="match status" value="1"/>
</dbReference>
<sequence length="118" mass="13210">MTDSDPNRAQRLGDAIMRELADIIATESRDPRLELVTILGVSLDPSMNIATVQYTVHSDPEQVAEGLAHSRGFLRTELGRRLTKRRIPELAFQFDASAGTPNEETDAFEEMLNAARRR</sequence>
<dbReference type="PANTHER" id="PTHR33515:SF1">
    <property type="entry name" value="RIBOSOME-BINDING FACTOR A, CHLOROPLASTIC-RELATED"/>
    <property type="match status" value="1"/>
</dbReference>
<evidence type="ECO:0000313" key="6">
    <source>
        <dbReference type="Proteomes" id="UP000503251"/>
    </source>
</evidence>
<dbReference type="AlphaFoldDB" id="A0A6P1ZI43"/>
<keyword evidence="2" id="KW-0963">Cytoplasm</keyword>
<evidence type="ECO:0000313" key="4">
    <source>
        <dbReference type="EMBL" id="TVM34166.1"/>
    </source>
</evidence>
<evidence type="ECO:0000256" key="2">
    <source>
        <dbReference type="HAMAP-Rule" id="MF_00003"/>
    </source>
</evidence>
<dbReference type="GO" id="GO:0030490">
    <property type="term" value="P:maturation of SSU-rRNA"/>
    <property type="evidence" value="ECO:0007669"/>
    <property type="project" value="UniProtKB-UniRule"/>
</dbReference>
<accession>A0A6P1ZI43</accession>
<evidence type="ECO:0000313" key="5">
    <source>
        <dbReference type="Proteomes" id="UP000434052"/>
    </source>
</evidence>
<dbReference type="SUPFAM" id="SSF89919">
    <property type="entry name" value="Ribosome-binding factor A, RbfA"/>
    <property type="match status" value="1"/>
</dbReference>
<reference evidence="3 6" key="2">
    <citation type="submission" date="2019-04" db="EMBL/GenBank/DDBJ databases">
        <title>Isolation and culture of sulfate reducing bacteria from the cold seep of the South China Sea.</title>
        <authorList>
            <person name="Sun C."/>
            <person name="Liu R."/>
        </authorList>
    </citation>
    <scope>NUCLEOTIDE SEQUENCE [LARGE SCALE GENOMIC DNA]</scope>
    <source>
        <strain evidence="3 6">CS1</strain>
    </source>
</reference>
<keyword evidence="1 2" id="KW-0690">Ribosome biogenesis</keyword>
<name>A0A6P1ZI43_9BACT</name>
<keyword evidence="6" id="KW-1185">Reference proteome</keyword>
<dbReference type="PANTHER" id="PTHR33515">
    <property type="entry name" value="RIBOSOME-BINDING FACTOR A, CHLOROPLASTIC-RELATED"/>
    <property type="match status" value="1"/>
</dbReference>
<proteinExistence type="inferred from homology"/>
<dbReference type="EMBL" id="CP039543">
    <property type="protein sequence ID" value="QJT10603.1"/>
    <property type="molecule type" value="Genomic_DNA"/>
</dbReference>
<evidence type="ECO:0000313" key="3">
    <source>
        <dbReference type="EMBL" id="QJT10603.1"/>
    </source>
</evidence>
<protein>
    <recommendedName>
        <fullName evidence="2">Ribosome-binding factor A</fullName>
    </recommendedName>
</protein>
<dbReference type="InterPro" id="IPR015946">
    <property type="entry name" value="KH_dom-like_a/b"/>
</dbReference>
<dbReference type="InterPro" id="IPR023799">
    <property type="entry name" value="RbfA_dom_sf"/>
</dbReference>
<dbReference type="GO" id="GO:0005829">
    <property type="term" value="C:cytosol"/>
    <property type="evidence" value="ECO:0007669"/>
    <property type="project" value="TreeGrafter"/>
</dbReference>
<organism evidence="4 5">
    <name type="scientific">Oceanidesulfovibrio marinus</name>
    <dbReference type="NCBI Taxonomy" id="370038"/>
    <lineage>
        <taxon>Bacteria</taxon>
        <taxon>Pseudomonadati</taxon>
        <taxon>Thermodesulfobacteriota</taxon>
        <taxon>Desulfovibrionia</taxon>
        <taxon>Desulfovibrionales</taxon>
        <taxon>Desulfovibrionaceae</taxon>
        <taxon>Oceanidesulfovibrio</taxon>
    </lineage>
</organism>
<dbReference type="NCBIfam" id="TIGR00082">
    <property type="entry name" value="rbfA"/>
    <property type="match status" value="1"/>
</dbReference>
<comment type="function">
    <text evidence="2">One of several proteins that assist in the late maturation steps of the functional core of the 30S ribosomal subunit. Associates with free 30S ribosomal subunits (but not with 30S subunits that are part of 70S ribosomes or polysomes). Required for efficient processing of 16S rRNA. May interact with the 5'-terminal helix region of 16S rRNA.</text>
</comment>
<evidence type="ECO:0000256" key="1">
    <source>
        <dbReference type="ARBA" id="ARBA00022517"/>
    </source>
</evidence>